<dbReference type="PANTHER" id="PTHR30460:SF0">
    <property type="entry name" value="MODERATE CONDUCTANCE MECHANOSENSITIVE CHANNEL YBIO"/>
    <property type="match status" value="1"/>
</dbReference>
<dbReference type="InterPro" id="IPR011014">
    <property type="entry name" value="MscS_channel_TM-2"/>
</dbReference>
<dbReference type="InterPro" id="IPR045276">
    <property type="entry name" value="YbiO_bact"/>
</dbReference>
<evidence type="ECO:0000313" key="13">
    <source>
        <dbReference type="Proteomes" id="UP000048926"/>
    </source>
</evidence>
<evidence type="ECO:0000256" key="6">
    <source>
        <dbReference type="ARBA" id="ARBA00023136"/>
    </source>
</evidence>
<dbReference type="InterPro" id="IPR011066">
    <property type="entry name" value="MscS_channel_C_sf"/>
</dbReference>
<evidence type="ECO:0000256" key="2">
    <source>
        <dbReference type="ARBA" id="ARBA00008017"/>
    </source>
</evidence>
<feature type="domain" description="Mechanosensitive ion channel transmembrane helices 2/3" evidence="11">
    <location>
        <begin position="79"/>
        <end position="119"/>
    </location>
</feature>
<dbReference type="InterPro" id="IPR023408">
    <property type="entry name" value="MscS_beta-dom_sf"/>
</dbReference>
<evidence type="ECO:0000256" key="1">
    <source>
        <dbReference type="ARBA" id="ARBA00004651"/>
    </source>
</evidence>
<reference evidence="13" key="1">
    <citation type="submission" date="2015-07" db="EMBL/GenBank/DDBJ databases">
        <authorList>
            <person name="Rodrigo-Torres Lidia"/>
            <person name="Arahal R.David."/>
        </authorList>
    </citation>
    <scope>NUCLEOTIDE SEQUENCE [LARGE SCALE GENOMIC DNA]</scope>
    <source>
        <strain evidence="13">CECT 4801</strain>
    </source>
</reference>
<keyword evidence="5 8" id="KW-1133">Transmembrane helix</keyword>
<gene>
    <name evidence="12" type="primary">ykuT_4</name>
    <name evidence="12" type="ORF">LAL4801_05717</name>
</gene>
<comment type="similarity">
    <text evidence="2">Belongs to the MscS (TC 1.A.23) family.</text>
</comment>
<feature type="domain" description="Mechanosensitive ion channel MscS C-terminal" evidence="10">
    <location>
        <begin position="191"/>
        <end position="278"/>
    </location>
</feature>
<dbReference type="Pfam" id="PF21088">
    <property type="entry name" value="MS_channel_1st"/>
    <property type="match status" value="1"/>
</dbReference>
<evidence type="ECO:0000259" key="11">
    <source>
        <dbReference type="Pfam" id="PF21088"/>
    </source>
</evidence>
<evidence type="ECO:0000256" key="4">
    <source>
        <dbReference type="ARBA" id="ARBA00022692"/>
    </source>
</evidence>
<name>A0A0M6YB00_9HYPH</name>
<feature type="region of interest" description="Disordered" evidence="7">
    <location>
        <begin position="309"/>
        <end position="328"/>
    </location>
</feature>
<evidence type="ECO:0000256" key="5">
    <source>
        <dbReference type="ARBA" id="ARBA00022989"/>
    </source>
</evidence>
<feature type="compositionally biased region" description="Basic and acidic residues" evidence="7">
    <location>
        <begin position="318"/>
        <end position="328"/>
    </location>
</feature>
<dbReference type="Proteomes" id="UP000048926">
    <property type="component" value="Unassembled WGS sequence"/>
</dbReference>
<dbReference type="Gene3D" id="2.30.30.60">
    <property type="match status" value="1"/>
</dbReference>
<keyword evidence="6 8" id="KW-0472">Membrane</keyword>
<dbReference type="SUPFAM" id="SSF50182">
    <property type="entry name" value="Sm-like ribonucleoproteins"/>
    <property type="match status" value="1"/>
</dbReference>
<dbReference type="EMBL" id="CXST01000006">
    <property type="protein sequence ID" value="CTQ47255.1"/>
    <property type="molecule type" value="Genomic_DNA"/>
</dbReference>
<dbReference type="InterPro" id="IPR010920">
    <property type="entry name" value="LSM_dom_sf"/>
</dbReference>
<accession>A0A0M6YB00</accession>
<dbReference type="OrthoDB" id="9814206at2"/>
<dbReference type="SUPFAM" id="SSF82689">
    <property type="entry name" value="Mechanosensitive channel protein MscS (YggB), C-terminal domain"/>
    <property type="match status" value="1"/>
</dbReference>
<feature type="transmembrane region" description="Helical" evidence="8">
    <location>
        <begin position="24"/>
        <end position="46"/>
    </location>
</feature>
<dbReference type="GO" id="GO:0008381">
    <property type="term" value="F:mechanosensitive monoatomic ion channel activity"/>
    <property type="evidence" value="ECO:0007669"/>
    <property type="project" value="InterPro"/>
</dbReference>
<comment type="subcellular location">
    <subcellularLocation>
        <location evidence="1">Cell membrane</location>
        <topology evidence="1">Multi-pass membrane protein</topology>
    </subcellularLocation>
</comment>
<keyword evidence="3" id="KW-1003">Cell membrane</keyword>
<dbReference type="Pfam" id="PF21082">
    <property type="entry name" value="MS_channel_3rd"/>
    <property type="match status" value="1"/>
</dbReference>
<evidence type="ECO:0000259" key="9">
    <source>
        <dbReference type="Pfam" id="PF00924"/>
    </source>
</evidence>
<dbReference type="Gene3D" id="3.30.70.100">
    <property type="match status" value="1"/>
</dbReference>
<evidence type="ECO:0000313" key="12">
    <source>
        <dbReference type="EMBL" id="CTQ47255.1"/>
    </source>
</evidence>
<proteinExistence type="inferred from homology"/>
<dbReference type="PANTHER" id="PTHR30460">
    <property type="entry name" value="MODERATE CONDUCTANCE MECHANOSENSITIVE CHANNEL YBIO"/>
    <property type="match status" value="1"/>
</dbReference>
<dbReference type="Pfam" id="PF00924">
    <property type="entry name" value="MS_channel_2nd"/>
    <property type="match status" value="1"/>
</dbReference>
<dbReference type="GO" id="GO:0005886">
    <property type="term" value="C:plasma membrane"/>
    <property type="evidence" value="ECO:0007669"/>
    <property type="project" value="UniProtKB-SubCell"/>
</dbReference>
<evidence type="ECO:0000256" key="3">
    <source>
        <dbReference type="ARBA" id="ARBA00022475"/>
    </source>
</evidence>
<evidence type="ECO:0000259" key="10">
    <source>
        <dbReference type="Pfam" id="PF21082"/>
    </source>
</evidence>
<feature type="transmembrane region" description="Helical" evidence="8">
    <location>
        <begin position="78"/>
        <end position="98"/>
    </location>
</feature>
<dbReference type="Gene3D" id="1.10.287.1260">
    <property type="match status" value="1"/>
</dbReference>
<keyword evidence="13" id="KW-1185">Reference proteome</keyword>
<dbReference type="InterPro" id="IPR049278">
    <property type="entry name" value="MS_channel_C"/>
</dbReference>
<organism evidence="12 13">
    <name type="scientific">Roseibium aggregatum</name>
    <dbReference type="NCBI Taxonomy" id="187304"/>
    <lineage>
        <taxon>Bacteria</taxon>
        <taxon>Pseudomonadati</taxon>
        <taxon>Pseudomonadota</taxon>
        <taxon>Alphaproteobacteria</taxon>
        <taxon>Hyphomicrobiales</taxon>
        <taxon>Stappiaceae</taxon>
        <taxon>Roseibium</taxon>
    </lineage>
</organism>
<dbReference type="InterPro" id="IPR006685">
    <property type="entry name" value="MscS_channel_2nd"/>
</dbReference>
<sequence length="328" mass="35916">MNEQVEKLLESSEFFRMLLLESGIVANALRIMLIALIAFVASRILIHAIKIACERLQRSKTDPDSEKRVETVRRTTSIIVRIGIWSIAGIITLSILGISIAPLLTAAGVTGIAVGFAAQSLVKDYFSGFVLLLEGQLRVGDIVEIGGQSGVVEEITLRSIRLRDYYGQVIFVPCGAITSVVNKSMGFAQAVVDVGVAYREDTDAALAAMERVALDMSSDPYWSDRIIGAPEIVGVEELADSAVVLRLRLKVMPGAQWEVRRELLRRIKRAFDDEGIEIPFPHLTLYAGEPKGGQAPPLNLTISCKETGETEADITKPFSDRSNRETRS</sequence>
<feature type="domain" description="Mechanosensitive ion channel MscS" evidence="9">
    <location>
        <begin position="121"/>
        <end position="183"/>
    </location>
</feature>
<keyword evidence="4 8" id="KW-0812">Transmembrane</keyword>
<evidence type="ECO:0000256" key="7">
    <source>
        <dbReference type="SAM" id="MobiDB-lite"/>
    </source>
</evidence>
<dbReference type="InterPro" id="IPR049142">
    <property type="entry name" value="MS_channel_1st"/>
</dbReference>
<dbReference type="SUPFAM" id="SSF82861">
    <property type="entry name" value="Mechanosensitive channel protein MscS (YggB), transmembrane region"/>
    <property type="match status" value="1"/>
</dbReference>
<dbReference type="AlphaFoldDB" id="A0A0M6YB00"/>
<protein>
    <submittedName>
        <fullName evidence="12">Putative MscS family protein YkuT</fullName>
    </submittedName>
</protein>
<evidence type="ECO:0000256" key="8">
    <source>
        <dbReference type="SAM" id="Phobius"/>
    </source>
</evidence>